<proteinExistence type="predicted"/>
<evidence type="ECO:0000256" key="2">
    <source>
        <dbReference type="ARBA" id="ARBA00022574"/>
    </source>
</evidence>
<evidence type="ECO:0000256" key="4">
    <source>
        <dbReference type="ARBA" id="ARBA00023069"/>
    </source>
</evidence>
<evidence type="ECO:0000256" key="3">
    <source>
        <dbReference type="ARBA" id="ARBA00022737"/>
    </source>
</evidence>
<reference evidence="6 7" key="1">
    <citation type="journal article" date="2023" name="Arcadia Sci">
        <title>De novo assembly of a long-read Amblyomma americanum tick genome.</title>
        <authorList>
            <person name="Chou S."/>
            <person name="Poskanzer K.E."/>
            <person name="Rollins M."/>
            <person name="Thuy-Boun P.S."/>
        </authorList>
    </citation>
    <scope>NUCLEOTIDE SEQUENCE [LARGE SCALE GENOMIC DNA]</scope>
    <source>
        <strain evidence="6">F_SG_1</strain>
        <tissue evidence="6">Salivary glands</tissue>
    </source>
</reference>
<dbReference type="GO" id="GO:0030992">
    <property type="term" value="C:intraciliary transport particle B"/>
    <property type="evidence" value="ECO:0007669"/>
    <property type="project" value="TreeGrafter"/>
</dbReference>
<keyword evidence="5" id="KW-0966">Cell projection</keyword>
<evidence type="ECO:0000256" key="1">
    <source>
        <dbReference type="ARBA" id="ARBA00004138"/>
    </source>
</evidence>
<evidence type="ECO:0000313" key="7">
    <source>
        <dbReference type="Proteomes" id="UP001321473"/>
    </source>
</evidence>
<dbReference type="GO" id="GO:0005930">
    <property type="term" value="C:axoneme"/>
    <property type="evidence" value="ECO:0007669"/>
    <property type="project" value="TreeGrafter"/>
</dbReference>
<evidence type="ECO:0000256" key="5">
    <source>
        <dbReference type="ARBA" id="ARBA00023273"/>
    </source>
</evidence>
<dbReference type="GO" id="GO:0042073">
    <property type="term" value="P:intraciliary transport"/>
    <property type="evidence" value="ECO:0007669"/>
    <property type="project" value="TreeGrafter"/>
</dbReference>
<dbReference type="EMBL" id="JARKHS020008138">
    <property type="protein sequence ID" value="KAK8781037.1"/>
    <property type="molecule type" value="Genomic_DNA"/>
</dbReference>
<dbReference type="PANTHER" id="PTHR15722:SF2">
    <property type="entry name" value="INTRAFLAGELLAR TRANSPORT PROTEIN 172 HOMOLOG"/>
    <property type="match status" value="1"/>
</dbReference>
<dbReference type="GO" id="GO:0036064">
    <property type="term" value="C:ciliary basal body"/>
    <property type="evidence" value="ECO:0007669"/>
    <property type="project" value="TreeGrafter"/>
</dbReference>
<name>A0AAQ4F1R4_AMBAM</name>
<comment type="caution">
    <text evidence="6">The sequence shown here is derived from an EMBL/GenBank/DDBJ whole genome shotgun (WGS) entry which is preliminary data.</text>
</comment>
<accession>A0AAQ4F1R4</accession>
<gene>
    <name evidence="6" type="ORF">V5799_017622</name>
</gene>
<sequence length="78" mass="8804">MTLAQVPHDSKIDWLELNETGQKLLFRDRRQRGDVVDIEREDGKTEVIVNEGLTTVGYPLKEGLIEFGTAITDGDFGR</sequence>
<dbReference type="AlphaFoldDB" id="A0AAQ4F1R4"/>
<keyword evidence="4" id="KW-0969">Cilium</keyword>
<comment type="subcellular location">
    <subcellularLocation>
        <location evidence="1">Cell projection</location>
        <location evidence="1">Cilium</location>
    </subcellularLocation>
</comment>
<dbReference type="PANTHER" id="PTHR15722">
    <property type="entry name" value="IFT140/172-RELATED"/>
    <property type="match status" value="1"/>
</dbReference>
<protein>
    <submittedName>
        <fullName evidence="6">Uncharacterized protein</fullName>
    </submittedName>
</protein>
<keyword evidence="2" id="KW-0853">WD repeat</keyword>
<keyword evidence="7" id="KW-1185">Reference proteome</keyword>
<organism evidence="6 7">
    <name type="scientific">Amblyomma americanum</name>
    <name type="common">Lone star tick</name>
    <dbReference type="NCBI Taxonomy" id="6943"/>
    <lineage>
        <taxon>Eukaryota</taxon>
        <taxon>Metazoa</taxon>
        <taxon>Ecdysozoa</taxon>
        <taxon>Arthropoda</taxon>
        <taxon>Chelicerata</taxon>
        <taxon>Arachnida</taxon>
        <taxon>Acari</taxon>
        <taxon>Parasitiformes</taxon>
        <taxon>Ixodida</taxon>
        <taxon>Ixodoidea</taxon>
        <taxon>Ixodidae</taxon>
        <taxon>Amblyomminae</taxon>
        <taxon>Amblyomma</taxon>
    </lineage>
</organism>
<dbReference type="Proteomes" id="UP001321473">
    <property type="component" value="Unassembled WGS sequence"/>
</dbReference>
<evidence type="ECO:0000313" key="6">
    <source>
        <dbReference type="EMBL" id="KAK8781037.1"/>
    </source>
</evidence>
<keyword evidence="3" id="KW-0677">Repeat</keyword>